<dbReference type="Gene3D" id="1.25.40.10">
    <property type="entry name" value="Tetratricopeptide repeat domain"/>
    <property type="match status" value="1"/>
</dbReference>
<dbReference type="InterPro" id="IPR019734">
    <property type="entry name" value="TPR_rpt"/>
</dbReference>
<dbReference type="Proteomes" id="UP001596220">
    <property type="component" value="Unassembled WGS sequence"/>
</dbReference>
<dbReference type="SUPFAM" id="SSF48452">
    <property type="entry name" value="TPR-like"/>
    <property type="match status" value="1"/>
</dbReference>
<reference evidence="2" key="1">
    <citation type="journal article" date="2019" name="Int. J. Syst. Evol. Microbiol.">
        <title>The Global Catalogue of Microorganisms (GCM) 10K type strain sequencing project: providing services to taxonomists for standard genome sequencing and annotation.</title>
        <authorList>
            <consortium name="The Broad Institute Genomics Platform"/>
            <consortium name="The Broad Institute Genome Sequencing Center for Infectious Disease"/>
            <person name="Wu L."/>
            <person name="Ma J."/>
        </authorList>
    </citation>
    <scope>NUCLEOTIDE SEQUENCE [LARGE SCALE GENOMIC DNA]</scope>
    <source>
        <strain evidence="2">CGMCC 4.7246</strain>
    </source>
</reference>
<sequence>MVISAVDGTGGVGKTALAVHWARRVERHFPDGTLFVNLRGYGPGDALAPSEVLESFLGALGVAPDAIPAGLEAQAALYRSVLTGRRVLVVLDNSTVPANGSCRSRHGCSGCWVSTRGPAPISVHAAAALADVGLPVVRRLLEALIDAHLLERTGRDRYHLHDLLRVYAAGQVDGNDAGAHKRAGDHGAVVAAPVHLAMALSGQGRHDEAVRTCERVLGELDERHGGPPDTAEFFEVFGTSLRAVGEVDRACEFRQRALALYEVFDLGRAAEVRDQLDALRP</sequence>
<protein>
    <recommendedName>
        <fullName evidence="3">Tetratricopeptide repeat protein</fullName>
    </recommendedName>
</protein>
<accession>A0ABW1P0G7</accession>
<dbReference type="RefSeq" id="WP_380633629.1">
    <property type="nucleotide sequence ID" value="NZ_JBHSQO010000004.1"/>
</dbReference>
<dbReference type="InterPro" id="IPR027417">
    <property type="entry name" value="P-loop_NTPase"/>
</dbReference>
<evidence type="ECO:0000313" key="2">
    <source>
        <dbReference type="Proteomes" id="UP001596220"/>
    </source>
</evidence>
<evidence type="ECO:0008006" key="3">
    <source>
        <dbReference type="Google" id="ProtNLM"/>
    </source>
</evidence>
<evidence type="ECO:0000313" key="1">
    <source>
        <dbReference type="EMBL" id="MFC6088830.1"/>
    </source>
</evidence>
<dbReference type="Pfam" id="PF13176">
    <property type="entry name" value="TPR_7"/>
    <property type="match status" value="1"/>
</dbReference>
<dbReference type="InterPro" id="IPR011990">
    <property type="entry name" value="TPR-like_helical_dom_sf"/>
</dbReference>
<dbReference type="PANTHER" id="PTHR47691:SF3">
    <property type="entry name" value="HTH-TYPE TRANSCRIPTIONAL REGULATOR RV0890C-RELATED"/>
    <property type="match status" value="1"/>
</dbReference>
<dbReference type="PANTHER" id="PTHR47691">
    <property type="entry name" value="REGULATOR-RELATED"/>
    <property type="match status" value="1"/>
</dbReference>
<dbReference type="EMBL" id="JBHSQO010000004">
    <property type="protein sequence ID" value="MFC6088830.1"/>
    <property type="molecule type" value="Genomic_DNA"/>
</dbReference>
<organism evidence="1 2">
    <name type="scientific">Saccharothrix lopnurensis</name>
    <dbReference type="NCBI Taxonomy" id="1670621"/>
    <lineage>
        <taxon>Bacteria</taxon>
        <taxon>Bacillati</taxon>
        <taxon>Actinomycetota</taxon>
        <taxon>Actinomycetes</taxon>
        <taxon>Pseudonocardiales</taxon>
        <taxon>Pseudonocardiaceae</taxon>
        <taxon>Saccharothrix</taxon>
    </lineage>
</organism>
<comment type="caution">
    <text evidence="1">The sequence shown here is derived from an EMBL/GenBank/DDBJ whole genome shotgun (WGS) entry which is preliminary data.</text>
</comment>
<dbReference type="SUPFAM" id="SSF52540">
    <property type="entry name" value="P-loop containing nucleoside triphosphate hydrolases"/>
    <property type="match status" value="1"/>
</dbReference>
<dbReference type="Gene3D" id="3.40.50.300">
    <property type="entry name" value="P-loop containing nucleotide triphosphate hydrolases"/>
    <property type="match status" value="1"/>
</dbReference>
<gene>
    <name evidence="1" type="ORF">ACFP3R_06050</name>
</gene>
<name>A0ABW1P0G7_9PSEU</name>
<proteinExistence type="predicted"/>
<keyword evidence="2" id="KW-1185">Reference proteome</keyword>